<feature type="domain" description="Enoyl reductase (ER)" evidence="3">
    <location>
        <begin position="10"/>
        <end position="320"/>
    </location>
</feature>
<dbReference type="SMART" id="SM00829">
    <property type="entry name" value="PKS_ER"/>
    <property type="match status" value="1"/>
</dbReference>
<organism evidence="4 5">
    <name type="scientific">Mangrovibacterium diazotrophicum</name>
    <dbReference type="NCBI Taxonomy" id="1261403"/>
    <lineage>
        <taxon>Bacteria</taxon>
        <taxon>Pseudomonadati</taxon>
        <taxon>Bacteroidota</taxon>
        <taxon>Bacteroidia</taxon>
        <taxon>Marinilabiliales</taxon>
        <taxon>Prolixibacteraceae</taxon>
        <taxon>Mangrovibacterium</taxon>
    </lineage>
</organism>
<gene>
    <name evidence="4" type="ORF">BC643_0745</name>
</gene>
<evidence type="ECO:0000313" key="5">
    <source>
        <dbReference type="Proteomes" id="UP000283387"/>
    </source>
</evidence>
<dbReference type="InterPro" id="IPR020843">
    <property type="entry name" value="ER"/>
</dbReference>
<dbReference type="Pfam" id="PF08240">
    <property type="entry name" value="ADH_N"/>
    <property type="match status" value="1"/>
</dbReference>
<dbReference type="AlphaFoldDB" id="A0A419W4M7"/>
<dbReference type="InterPro" id="IPR011032">
    <property type="entry name" value="GroES-like_sf"/>
</dbReference>
<dbReference type="InterPro" id="IPR014189">
    <property type="entry name" value="Quinone_OxRdtase_PIG3"/>
</dbReference>
<dbReference type="Gene3D" id="3.40.50.720">
    <property type="entry name" value="NAD(P)-binding Rossmann-like Domain"/>
    <property type="match status" value="1"/>
</dbReference>
<dbReference type="EMBL" id="RAPN01000001">
    <property type="protein sequence ID" value="RKD90407.1"/>
    <property type="molecule type" value="Genomic_DNA"/>
</dbReference>
<reference evidence="4 5" key="1">
    <citation type="submission" date="2018-09" db="EMBL/GenBank/DDBJ databases">
        <title>Genomic Encyclopedia of Archaeal and Bacterial Type Strains, Phase II (KMG-II): from individual species to whole genera.</title>
        <authorList>
            <person name="Goeker M."/>
        </authorList>
    </citation>
    <scope>NUCLEOTIDE SEQUENCE [LARGE SCALE GENOMIC DNA]</scope>
    <source>
        <strain evidence="4 5">DSM 27148</strain>
    </source>
</reference>
<dbReference type="CDD" id="cd05276">
    <property type="entry name" value="p53_inducible_oxidoreductase"/>
    <property type="match status" value="1"/>
</dbReference>
<dbReference type="Gene3D" id="3.90.180.10">
    <property type="entry name" value="Medium-chain alcohol dehydrogenases, catalytic domain"/>
    <property type="match status" value="1"/>
</dbReference>
<dbReference type="SUPFAM" id="SSF51735">
    <property type="entry name" value="NAD(P)-binding Rossmann-fold domains"/>
    <property type="match status" value="1"/>
</dbReference>
<evidence type="ECO:0000313" key="4">
    <source>
        <dbReference type="EMBL" id="RKD90407.1"/>
    </source>
</evidence>
<dbReference type="InterPro" id="IPR036291">
    <property type="entry name" value="NAD(P)-bd_dom_sf"/>
</dbReference>
<dbReference type="GO" id="GO:0016651">
    <property type="term" value="F:oxidoreductase activity, acting on NAD(P)H"/>
    <property type="evidence" value="ECO:0007669"/>
    <property type="project" value="TreeGrafter"/>
</dbReference>
<evidence type="ECO:0000256" key="2">
    <source>
        <dbReference type="ARBA" id="ARBA00023002"/>
    </source>
</evidence>
<dbReference type="OrthoDB" id="9787435at2"/>
<dbReference type="PANTHER" id="PTHR48106">
    <property type="entry name" value="QUINONE OXIDOREDUCTASE PIG3-RELATED"/>
    <property type="match status" value="1"/>
</dbReference>
<accession>A0A419W4M7</accession>
<sequence>MKAVTITEFGSAEVLQLTEIPQPIPVGNEVLIEVKASGVNRSDVLQRQGKYAAPTNTPNEIPGLEVAGVVVVCGPDVTQWKEGDRVCALLGGGGYAQFVAVKEGQCLPIPAKLDFIEAASLPETVFTVWSNIFERGSFQPGESLLVHGGSSGIGVTAIQLAHAFGSRVITTVGTDEKAQYCSDLGADLCINYKTQDFEEVLKNSGVDVILDMIGGPYFEKNLHVLNEDGRLVYINAESGKDVSLDIWQMMVKRLSISGSTLRGREYEYKKRLAEEVLKYVWPLIENGKFKPIVYKAYSYTDVVQAHQCMEQSKHIGKIILDWEV</sequence>
<protein>
    <submittedName>
        <fullName evidence="4">Putative PIG3 family NAD(P)H quinone oxidoreductase</fullName>
    </submittedName>
</protein>
<dbReference type="SUPFAM" id="SSF50129">
    <property type="entry name" value="GroES-like"/>
    <property type="match status" value="1"/>
</dbReference>
<proteinExistence type="predicted"/>
<evidence type="ECO:0000256" key="1">
    <source>
        <dbReference type="ARBA" id="ARBA00022857"/>
    </source>
</evidence>
<dbReference type="Proteomes" id="UP000283387">
    <property type="component" value="Unassembled WGS sequence"/>
</dbReference>
<dbReference type="InterPro" id="IPR013154">
    <property type="entry name" value="ADH-like_N"/>
</dbReference>
<keyword evidence="5" id="KW-1185">Reference proteome</keyword>
<dbReference type="NCBIfam" id="TIGR02824">
    <property type="entry name" value="quinone_pig3"/>
    <property type="match status" value="1"/>
</dbReference>
<evidence type="ECO:0000259" key="3">
    <source>
        <dbReference type="SMART" id="SM00829"/>
    </source>
</evidence>
<comment type="caution">
    <text evidence="4">The sequence shown here is derived from an EMBL/GenBank/DDBJ whole genome shotgun (WGS) entry which is preliminary data.</text>
</comment>
<keyword evidence="2" id="KW-0560">Oxidoreductase</keyword>
<name>A0A419W4M7_9BACT</name>
<keyword evidence="1" id="KW-0521">NADP</keyword>
<dbReference type="GO" id="GO:0070402">
    <property type="term" value="F:NADPH binding"/>
    <property type="evidence" value="ECO:0007669"/>
    <property type="project" value="TreeGrafter"/>
</dbReference>
<dbReference type="Pfam" id="PF13602">
    <property type="entry name" value="ADH_zinc_N_2"/>
    <property type="match status" value="1"/>
</dbReference>
<dbReference type="PANTHER" id="PTHR48106:SF8">
    <property type="entry name" value="OS02G0805600 PROTEIN"/>
    <property type="match status" value="1"/>
</dbReference>
<dbReference type="RefSeq" id="WP_120271815.1">
    <property type="nucleotide sequence ID" value="NZ_RAPN01000001.1"/>
</dbReference>